<dbReference type="JaponicusDB" id="SJAG_01806">
    <property type="gene designation" value="mdm38"/>
</dbReference>
<dbReference type="InterPro" id="IPR033122">
    <property type="entry name" value="LETM1-like_RBD"/>
</dbReference>
<dbReference type="GO" id="GO:0005739">
    <property type="term" value="C:mitochondrion"/>
    <property type="evidence" value="ECO:0000318"/>
    <property type="project" value="GO_Central"/>
</dbReference>
<evidence type="ECO:0000259" key="10">
    <source>
        <dbReference type="PROSITE" id="PS51758"/>
    </source>
</evidence>
<gene>
    <name evidence="12" type="primary">mdm38</name>
    <name evidence="12" type="synonym">mdm28</name>
    <name evidence="11" type="ORF">SJAG_01806</name>
</gene>
<keyword evidence="2 9" id="KW-0812">Transmembrane</keyword>
<evidence type="ECO:0000313" key="13">
    <source>
        <dbReference type="Proteomes" id="UP000001744"/>
    </source>
</evidence>
<feature type="domain" description="Letm1 RBD" evidence="10">
    <location>
        <begin position="204"/>
        <end position="397"/>
    </location>
</feature>
<name>B6JYY3_SCHJY</name>
<dbReference type="eggNOG" id="KOG1043">
    <property type="taxonomic scope" value="Eukaryota"/>
</dbReference>
<keyword evidence="6 9" id="KW-0472">Membrane</keyword>
<dbReference type="PANTHER" id="PTHR14009:SF1">
    <property type="entry name" value="MITOCHONDRIAL PROTON_CALCIUM EXCHANGER PROTEIN"/>
    <property type="match status" value="1"/>
</dbReference>
<keyword evidence="5 7" id="KW-0496">Mitochondrion</keyword>
<dbReference type="PANTHER" id="PTHR14009">
    <property type="entry name" value="LEUCINE ZIPPER-EF-HAND CONTAINING TRANSMEMBRANE PROTEIN"/>
    <property type="match status" value="1"/>
</dbReference>
<evidence type="ECO:0000256" key="5">
    <source>
        <dbReference type="ARBA" id="ARBA00023128"/>
    </source>
</evidence>
<reference evidence="11 13" key="1">
    <citation type="journal article" date="2011" name="Science">
        <title>Comparative functional genomics of the fission yeasts.</title>
        <authorList>
            <person name="Rhind N."/>
            <person name="Chen Z."/>
            <person name="Yassour M."/>
            <person name="Thompson D.A."/>
            <person name="Haas B.J."/>
            <person name="Habib N."/>
            <person name="Wapinski I."/>
            <person name="Roy S."/>
            <person name="Lin M.F."/>
            <person name="Heiman D.I."/>
            <person name="Young S.K."/>
            <person name="Furuya K."/>
            <person name="Guo Y."/>
            <person name="Pidoux A."/>
            <person name="Chen H.M."/>
            <person name="Robbertse B."/>
            <person name="Goldberg J.M."/>
            <person name="Aoki K."/>
            <person name="Bayne E.H."/>
            <person name="Berlin A.M."/>
            <person name="Desjardins C.A."/>
            <person name="Dobbs E."/>
            <person name="Dukaj L."/>
            <person name="Fan L."/>
            <person name="FitzGerald M.G."/>
            <person name="French C."/>
            <person name="Gujja S."/>
            <person name="Hansen K."/>
            <person name="Keifenheim D."/>
            <person name="Levin J.Z."/>
            <person name="Mosher R.A."/>
            <person name="Mueller C.A."/>
            <person name="Pfiffner J."/>
            <person name="Priest M."/>
            <person name="Russ C."/>
            <person name="Smialowska A."/>
            <person name="Swoboda P."/>
            <person name="Sykes S.M."/>
            <person name="Vaughn M."/>
            <person name="Vengrova S."/>
            <person name="Yoder R."/>
            <person name="Zeng Q."/>
            <person name="Allshire R."/>
            <person name="Baulcombe D."/>
            <person name="Birren B.W."/>
            <person name="Brown W."/>
            <person name="Ekwall K."/>
            <person name="Kellis M."/>
            <person name="Leatherwood J."/>
            <person name="Levin H."/>
            <person name="Margalit H."/>
            <person name="Martienssen R."/>
            <person name="Nieduszynski C.A."/>
            <person name="Spatafora J.W."/>
            <person name="Friedman N."/>
            <person name="Dalgaard J.Z."/>
            <person name="Baumann P."/>
            <person name="Niki H."/>
            <person name="Regev A."/>
            <person name="Nusbaum C."/>
        </authorList>
    </citation>
    <scope>NUCLEOTIDE SEQUENCE [LARGE SCALE GENOMIC DNA]</scope>
    <source>
        <strain evidence="13">yFS275 / FY16936</strain>
    </source>
</reference>
<dbReference type="GO" id="GO:0043022">
    <property type="term" value="F:ribosome binding"/>
    <property type="evidence" value="ECO:0007669"/>
    <property type="project" value="InterPro"/>
</dbReference>
<proteinExistence type="predicted"/>
<feature type="region of interest" description="Disordered" evidence="8">
    <location>
        <begin position="425"/>
        <end position="461"/>
    </location>
</feature>
<evidence type="ECO:0000313" key="12">
    <source>
        <dbReference type="JaponicusDB" id="SJAG_01806"/>
    </source>
</evidence>
<sequence length="461" mass="52918">MLEKQVLSLYLRGNLQLGKTVFTPAVFSRTIGSVQTNWSSKQLQWTQNIALSSMKPYFQGSKWSTRRYATETKSPETQVKSPPESKEAVGKHVENTPAKPSKKSLWQRFKGGVIHFWDGTKLLGAEITISSKLVYKMAVGYELTRRESRQLTRTVKDMGRLLPFSMFVIIPFAELLLPVAIKFFPNLLPSTYEDPKDKQAKKERLRKTRSEVSNFLRKTMKAGKFSISDETRESKEFKDFFHKVRYSKEKPTREELINVCKFFHDDITLDNLSRAQLVAMCRYMNLGAFGTEPMLRYNLRSRMRQICKDDRAIYIEGITSLSVPELLNACNSRGIRTHGQSTASLREELSVWLDMRLVHGIPSAILMLSNAFSYGFAEDTFESRWDALMDTLASLPDELYHETVVDMPSQDVSNKQRLEVLREQEELIEEEAEHETSNPADAKRRAADDKADTIVPPKSEK</sequence>
<dbReference type="EMBL" id="KE651168">
    <property type="protein sequence ID" value="EEB06751.2"/>
    <property type="molecule type" value="Genomic_DNA"/>
</dbReference>
<dbReference type="Pfam" id="PF07766">
    <property type="entry name" value="LETM1_RBD"/>
    <property type="match status" value="1"/>
</dbReference>
<feature type="compositionally biased region" description="Basic and acidic residues" evidence="8">
    <location>
        <begin position="441"/>
        <end position="461"/>
    </location>
</feature>
<dbReference type="OrthoDB" id="275278at2759"/>
<dbReference type="PROSITE" id="PS51758">
    <property type="entry name" value="LETM1_RBD"/>
    <property type="match status" value="1"/>
</dbReference>
<feature type="transmembrane region" description="Helical" evidence="9">
    <location>
        <begin position="161"/>
        <end position="181"/>
    </location>
</feature>
<dbReference type="HOGENOM" id="CLU_008958_5_2_1"/>
<evidence type="ECO:0000256" key="8">
    <source>
        <dbReference type="SAM" id="MobiDB-lite"/>
    </source>
</evidence>
<comment type="subcellular location">
    <subcellularLocation>
        <location evidence="1">Mitochondrion inner membrane</location>
        <topology evidence="1">Single-pass membrane protein</topology>
    </subcellularLocation>
</comment>
<dbReference type="RefSeq" id="XP_002173044.2">
    <property type="nucleotide sequence ID" value="XM_002173008.2"/>
</dbReference>
<feature type="region of interest" description="Disordered" evidence="8">
    <location>
        <begin position="69"/>
        <end position="99"/>
    </location>
</feature>
<dbReference type="OMA" id="LQHYWDG"/>
<dbReference type="VEuPathDB" id="FungiDB:SJAG_01806"/>
<dbReference type="GO" id="GO:0005743">
    <property type="term" value="C:mitochondrial inner membrane"/>
    <property type="evidence" value="ECO:0007669"/>
    <property type="project" value="UniProtKB-SubCell"/>
</dbReference>
<protein>
    <submittedName>
        <fullName evidence="11">Inner membrane protein</fullName>
    </submittedName>
</protein>
<keyword evidence="3" id="KW-0999">Mitochondrion inner membrane</keyword>
<evidence type="ECO:0000256" key="3">
    <source>
        <dbReference type="ARBA" id="ARBA00022792"/>
    </source>
</evidence>
<accession>B6JYY3</accession>
<evidence type="ECO:0000256" key="9">
    <source>
        <dbReference type="SAM" id="Phobius"/>
    </source>
</evidence>
<evidence type="ECO:0000256" key="7">
    <source>
        <dbReference type="PROSITE-ProRule" id="PRU01094"/>
    </source>
</evidence>
<dbReference type="GeneID" id="7048233"/>
<dbReference type="STRING" id="402676.B6JYY3"/>
<dbReference type="Proteomes" id="UP000001744">
    <property type="component" value="Unassembled WGS sequence"/>
</dbReference>
<dbReference type="AlphaFoldDB" id="B6JYY3"/>
<evidence type="ECO:0000256" key="4">
    <source>
        <dbReference type="ARBA" id="ARBA00022989"/>
    </source>
</evidence>
<evidence type="ECO:0000256" key="1">
    <source>
        <dbReference type="ARBA" id="ARBA00004434"/>
    </source>
</evidence>
<dbReference type="InterPro" id="IPR044202">
    <property type="entry name" value="LETM1/MDM38-like"/>
</dbReference>
<evidence type="ECO:0000256" key="2">
    <source>
        <dbReference type="ARBA" id="ARBA00022692"/>
    </source>
</evidence>
<evidence type="ECO:0000313" key="11">
    <source>
        <dbReference type="EMBL" id="EEB06751.2"/>
    </source>
</evidence>
<keyword evidence="4 9" id="KW-1133">Transmembrane helix</keyword>
<keyword evidence="13" id="KW-1185">Reference proteome</keyword>
<feature type="compositionally biased region" description="Basic and acidic residues" evidence="8">
    <location>
        <begin position="83"/>
        <end position="94"/>
    </location>
</feature>
<organism evidence="11 13">
    <name type="scientific">Schizosaccharomyces japonicus (strain yFS275 / FY16936)</name>
    <name type="common">Fission yeast</name>
    <dbReference type="NCBI Taxonomy" id="402676"/>
    <lineage>
        <taxon>Eukaryota</taxon>
        <taxon>Fungi</taxon>
        <taxon>Dikarya</taxon>
        <taxon>Ascomycota</taxon>
        <taxon>Taphrinomycotina</taxon>
        <taxon>Schizosaccharomycetes</taxon>
        <taxon>Schizosaccharomycetales</taxon>
        <taxon>Schizosaccharomycetaceae</taxon>
        <taxon>Schizosaccharomyces</taxon>
    </lineage>
</organism>
<evidence type="ECO:0000256" key="6">
    <source>
        <dbReference type="ARBA" id="ARBA00023136"/>
    </source>
</evidence>